<dbReference type="PANTHER" id="PTHR13483">
    <property type="entry name" value="BOX C_D SNORNA PROTEIN 1-RELATED"/>
    <property type="match status" value="1"/>
</dbReference>
<keyword evidence="6" id="KW-0862">Zinc</keyword>
<dbReference type="Proteomes" id="UP000800200">
    <property type="component" value="Unassembled WGS sequence"/>
</dbReference>
<reference evidence="16" key="1">
    <citation type="journal article" date="2020" name="Stud. Mycol.">
        <title>101 Dothideomycetes genomes: a test case for predicting lifestyles and emergence of pathogens.</title>
        <authorList>
            <person name="Haridas S."/>
            <person name="Albert R."/>
            <person name="Binder M."/>
            <person name="Bloem J."/>
            <person name="Labutti K."/>
            <person name="Salamov A."/>
            <person name="Andreopoulos B."/>
            <person name="Baker S."/>
            <person name="Barry K."/>
            <person name="Bills G."/>
            <person name="Bluhm B."/>
            <person name="Cannon C."/>
            <person name="Castanera R."/>
            <person name="Culley D."/>
            <person name="Daum C."/>
            <person name="Ezra D."/>
            <person name="Gonzalez J."/>
            <person name="Henrissat B."/>
            <person name="Kuo A."/>
            <person name="Liang C."/>
            <person name="Lipzen A."/>
            <person name="Lutzoni F."/>
            <person name="Magnuson J."/>
            <person name="Mondo S."/>
            <person name="Nolan M."/>
            <person name="Ohm R."/>
            <person name="Pangilinan J."/>
            <person name="Park H.-J."/>
            <person name="Ramirez L."/>
            <person name="Alfaro M."/>
            <person name="Sun H."/>
            <person name="Tritt A."/>
            <person name="Yoshinaga Y."/>
            <person name="Zwiers L.-H."/>
            <person name="Turgeon B."/>
            <person name="Goodwin S."/>
            <person name="Spatafora J."/>
            <person name="Crous P."/>
            <person name="Grigoriev I."/>
        </authorList>
    </citation>
    <scope>NUCLEOTIDE SEQUENCE</scope>
    <source>
        <strain evidence="16">CBS 207.26</strain>
    </source>
</reference>
<evidence type="ECO:0000256" key="9">
    <source>
        <dbReference type="ARBA" id="ARBA00049654"/>
    </source>
</evidence>
<dbReference type="PANTHER" id="PTHR13483:SF11">
    <property type="entry name" value="ZINC FINGER HIT DOMAIN-CONTAINING PROTEIN 3"/>
    <property type="match status" value="1"/>
</dbReference>
<evidence type="ECO:0000256" key="3">
    <source>
        <dbReference type="ARBA" id="ARBA00022553"/>
    </source>
</evidence>
<evidence type="ECO:0000256" key="2">
    <source>
        <dbReference type="ARBA" id="ARBA00022517"/>
    </source>
</evidence>
<dbReference type="EMBL" id="ML994620">
    <property type="protein sequence ID" value="KAF2189472.1"/>
    <property type="molecule type" value="Genomic_DNA"/>
</dbReference>
<keyword evidence="4" id="KW-0479">Metal-binding</keyword>
<evidence type="ECO:0000256" key="7">
    <source>
        <dbReference type="ARBA" id="ARBA00022843"/>
    </source>
</evidence>
<dbReference type="InterPro" id="IPR051639">
    <property type="entry name" value="BCD1"/>
</dbReference>
<evidence type="ECO:0000256" key="11">
    <source>
        <dbReference type="ARBA" id="ARBA00068630"/>
    </source>
</evidence>
<dbReference type="GO" id="GO:0008270">
    <property type="term" value="F:zinc ion binding"/>
    <property type="evidence" value="ECO:0007669"/>
    <property type="project" value="UniProtKB-UniRule"/>
</dbReference>
<dbReference type="InterPro" id="IPR007529">
    <property type="entry name" value="Znf_HIT"/>
</dbReference>
<sequence length="391" mass="43859">MPNETLLSDLCSICNNNKSKYRCPGCAARTCSLPCYKRHQQWVQCTGKRDPTKYVKKSQLATPAGVDHDFNFITSIERGLDRAERDVNARGLAATNEVRTRPRKGQVTDRHFEAVGVKVIRAPKGLSRQKENTTHRNSKGNIWWTIEWIHQDKTRTVSETSSKSAVALAYDSIIGEDKLTKKRKRTHRNDSPSAQGRGTQYASASLSNEVACTSIEEEDEEGKSTSARRTSPAAEPISKPPSQAAANSHGAEMADPSHPSPHSAGANSQSIPSRHHFYLLRPQANSSRRVLIPISSSTTLHECLRGRTVLEFPTIYALLSPPERLPEDFMLESEYLVQEREDRKELDQLLRTIDPKEPKYLKVEKEDENAAEEVDSQNILEMLERDLSGKV</sequence>
<evidence type="ECO:0000256" key="13">
    <source>
        <dbReference type="PROSITE-ProRule" id="PRU00453"/>
    </source>
</evidence>
<comment type="function">
    <text evidence="8">Required for box C/D snoRNAs accumulation involved in snoRNA processing, snoRNA transport to the nucleolus and ribosome biogenesis.</text>
</comment>
<comment type="subunit">
    <text evidence="10">Interacts with FBL, SNU13, NOP58, NUFIP1, RUVBL1, RUVBL2 and TAF9. Interacts (via HIT-type zinc finger) with the RUVBL1/RUVBL2 complex in the presence of ADP.</text>
</comment>
<dbReference type="AlphaFoldDB" id="A0A6A6EF56"/>
<evidence type="ECO:0000259" key="15">
    <source>
        <dbReference type="PROSITE" id="PS51083"/>
    </source>
</evidence>
<name>A0A6A6EF56_9PEZI</name>
<evidence type="ECO:0000256" key="12">
    <source>
        <dbReference type="ARBA" id="ARBA00077531"/>
    </source>
</evidence>
<dbReference type="GO" id="GO:0048254">
    <property type="term" value="P:snoRNA localization"/>
    <property type="evidence" value="ECO:0007669"/>
    <property type="project" value="TreeGrafter"/>
</dbReference>
<comment type="similarity">
    <text evidence="9">Belongs to the BCD1 family.</text>
</comment>
<proteinExistence type="inferred from homology"/>
<dbReference type="GO" id="GO:0005634">
    <property type="term" value="C:nucleus"/>
    <property type="evidence" value="ECO:0007669"/>
    <property type="project" value="TreeGrafter"/>
</dbReference>
<dbReference type="SUPFAM" id="SSF144232">
    <property type="entry name" value="HIT/MYND zinc finger-like"/>
    <property type="match status" value="1"/>
</dbReference>
<dbReference type="Pfam" id="PF04438">
    <property type="entry name" value="zf-HIT"/>
    <property type="match status" value="1"/>
</dbReference>
<dbReference type="GO" id="GO:0000492">
    <property type="term" value="P:box C/D snoRNP assembly"/>
    <property type="evidence" value="ECO:0007669"/>
    <property type="project" value="TreeGrafter"/>
</dbReference>
<evidence type="ECO:0000313" key="17">
    <source>
        <dbReference type="Proteomes" id="UP000800200"/>
    </source>
</evidence>
<dbReference type="GO" id="GO:0000463">
    <property type="term" value="P:maturation of LSU-rRNA from tricistronic rRNA transcript (SSU-rRNA, 5.8S rRNA, LSU-rRNA)"/>
    <property type="evidence" value="ECO:0007669"/>
    <property type="project" value="TreeGrafter"/>
</dbReference>
<feature type="region of interest" description="Disordered" evidence="14">
    <location>
        <begin position="179"/>
        <end position="270"/>
    </location>
</feature>
<dbReference type="CDD" id="cd23023">
    <property type="entry name" value="zf-HIT_BCD1"/>
    <property type="match status" value="1"/>
</dbReference>
<keyword evidence="2" id="KW-0690">Ribosome biogenesis</keyword>
<evidence type="ECO:0000256" key="1">
    <source>
        <dbReference type="ARBA" id="ARBA00022499"/>
    </source>
</evidence>
<dbReference type="GO" id="GO:0070761">
    <property type="term" value="C:pre-snoRNP complex"/>
    <property type="evidence" value="ECO:0007669"/>
    <property type="project" value="TreeGrafter"/>
</dbReference>
<keyword evidence="5 13" id="KW-0863">Zinc-finger</keyword>
<evidence type="ECO:0000256" key="14">
    <source>
        <dbReference type="SAM" id="MobiDB-lite"/>
    </source>
</evidence>
<keyword evidence="1" id="KW-1017">Isopeptide bond</keyword>
<organism evidence="16 17">
    <name type="scientific">Zopfia rhizophila CBS 207.26</name>
    <dbReference type="NCBI Taxonomy" id="1314779"/>
    <lineage>
        <taxon>Eukaryota</taxon>
        <taxon>Fungi</taxon>
        <taxon>Dikarya</taxon>
        <taxon>Ascomycota</taxon>
        <taxon>Pezizomycotina</taxon>
        <taxon>Dothideomycetes</taxon>
        <taxon>Dothideomycetes incertae sedis</taxon>
        <taxon>Zopfiaceae</taxon>
        <taxon>Zopfia</taxon>
    </lineage>
</organism>
<accession>A0A6A6EF56</accession>
<dbReference type="InterPro" id="IPR057721">
    <property type="entry name" value="BCD1_alpha/beta"/>
</dbReference>
<feature type="domain" description="HIT-type" evidence="15">
    <location>
        <begin position="11"/>
        <end position="45"/>
    </location>
</feature>
<evidence type="ECO:0000256" key="8">
    <source>
        <dbReference type="ARBA" id="ARBA00049598"/>
    </source>
</evidence>
<keyword evidence="3" id="KW-0597">Phosphoprotein</keyword>
<evidence type="ECO:0000256" key="5">
    <source>
        <dbReference type="ARBA" id="ARBA00022771"/>
    </source>
</evidence>
<evidence type="ECO:0000256" key="10">
    <source>
        <dbReference type="ARBA" id="ARBA00061949"/>
    </source>
</evidence>
<evidence type="ECO:0000256" key="4">
    <source>
        <dbReference type="ARBA" id="ARBA00022723"/>
    </source>
</evidence>
<dbReference type="Gene3D" id="3.30.60.190">
    <property type="match status" value="1"/>
</dbReference>
<protein>
    <recommendedName>
        <fullName evidence="11">Box C/D snoRNA protein 1</fullName>
    </recommendedName>
    <alternativeName>
        <fullName evidence="12">Zinc finger HIT domain-containing protein 6</fullName>
    </alternativeName>
</protein>
<gene>
    <name evidence="16" type="ORF">K469DRAFT_658334</name>
</gene>
<dbReference type="FunFam" id="3.30.60.190:FF:000001">
    <property type="entry name" value="box C/D snoRNA protein 1"/>
    <property type="match status" value="1"/>
</dbReference>
<keyword evidence="7" id="KW-0832">Ubl conjugation</keyword>
<evidence type="ECO:0000256" key="6">
    <source>
        <dbReference type="ARBA" id="ARBA00022833"/>
    </source>
</evidence>
<dbReference type="OrthoDB" id="272357at2759"/>
<evidence type="ECO:0000313" key="16">
    <source>
        <dbReference type="EMBL" id="KAF2189472.1"/>
    </source>
</evidence>
<feature type="compositionally biased region" description="Polar residues" evidence="14">
    <location>
        <begin position="191"/>
        <end position="211"/>
    </location>
</feature>
<dbReference type="PROSITE" id="PS51083">
    <property type="entry name" value="ZF_HIT"/>
    <property type="match status" value="1"/>
</dbReference>
<dbReference type="Pfam" id="PF25790">
    <property type="entry name" value="BCD1"/>
    <property type="match status" value="1"/>
</dbReference>
<keyword evidence="17" id="KW-1185">Reference proteome</keyword>